<proteinExistence type="predicted"/>
<organism evidence="2 3">
    <name type="scientific">Anopheles atroparvus</name>
    <name type="common">European mosquito</name>
    <dbReference type="NCBI Taxonomy" id="41427"/>
    <lineage>
        <taxon>Eukaryota</taxon>
        <taxon>Metazoa</taxon>
        <taxon>Ecdysozoa</taxon>
        <taxon>Arthropoda</taxon>
        <taxon>Hexapoda</taxon>
        <taxon>Insecta</taxon>
        <taxon>Pterygota</taxon>
        <taxon>Neoptera</taxon>
        <taxon>Endopterygota</taxon>
        <taxon>Diptera</taxon>
        <taxon>Nematocera</taxon>
        <taxon>Culicoidea</taxon>
        <taxon>Culicidae</taxon>
        <taxon>Anophelinae</taxon>
        <taxon>Anopheles</taxon>
    </lineage>
</organism>
<feature type="compositionally biased region" description="Polar residues" evidence="1">
    <location>
        <begin position="272"/>
        <end position="294"/>
    </location>
</feature>
<dbReference type="InterPro" id="IPR051254">
    <property type="entry name" value="PPP1R15"/>
</dbReference>
<evidence type="ECO:0000256" key="1">
    <source>
        <dbReference type="SAM" id="MobiDB-lite"/>
    </source>
</evidence>
<evidence type="ECO:0000313" key="3">
    <source>
        <dbReference type="Proteomes" id="UP000075880"/>
    </source>
</evidence>
<accession>A0AAG5D1S5</accession>
<protein>
    <recommendedName>
        <fullName evidence="4">Protein phosphatase 1 regulatory subunit 15A/B C-terminal domain-containing protein</fullName>
    </recommendedName>
</protein>
<dbReference type="GO" id="GO:0005783">
    <property type="term" value="C:endoplasmic reticulum"/>
    <property type="evidence" value="ECO:0007669"/>
    <property type="project" value="TreeGrafter"/>
</dbReference>
<feature type="compositionally biased region" description="Basic residues" evidence="1">
    <location>
        <begin position="180"/>
        <end position="190"/>
    </location>
</feature>
<dbReference type="Proteomes" id="UP000075880">
    <property type="component" value="Unassembled WGS sequence"/>
</dbReference>
<dbReference type="AlphaFoldDB" id="A0AAG5D1S5"/>
<feature type="region of interest" description="Disordered" evidence="1">
    <location>
        <begin position="354"/>
        <end position="393"/>
    </location>
</feature>
<evidence type="ECO:0008006" key="4">
    <source>
        <dbReference type="Google" id="ProtNLM"/>
    </source>
</evidence>
<feature type="region of interest" description="Disordered" evidence="1">
    <location>
        <begin position="134"/>
        <end position="190"/>
    </location>
</feature>
<feature type="compositionally biased region" description="Basic residues" evidence="1">
    <location>
        <begin position="150"/>
        <end position="159"/>
    </location>
</feature>
<feature type="region of interest" description="Disordered" evidence="1">
    <location>
        <begin position="68"/>
        <end position="88"/>
    </location>
</feature>
<dbReference type="PANTHER" id="PTHR16489:SF12">
    <property type="entry name" value="GH11727P"/>
    <property type="match status" value="1"/>
</dbReference>
<keyword evidence="3" id="KW-1185">Reference proteome</keyword>
<dbReference type="EnsemblMetazoa" id="ENSAATROPT005175">
    <property type="protein sequence ID" value="ENSAATROPP004850"/>
    <property type="gene ID" value="ENSAATROPG004141"/>
</dbReference>
<dbReference type="GO" id="GO:0019888">
    <property type="term" value="F:protein phosphatase regulator activity"/>
    <property type="evidence" value="ECO:0007669"/>
    <property type="project" value="TreeGrafter"/>
</dbReference>
<sequence length="499" mass="55529">MQEAKYIPWSGSSYSPKDKMLMVPADEKGGDLQVGDLKQNVGGGYVPGKRTSIVENVLNVITRFFAGPSDTKRRGQPPEPYASEKETPCAKQILSATATMPIFETKKDGTGRLTVPLDYESTADDIAMTPAGVYVEDMPRGERNCSRSAGLRKRRKHQSKGTQESTSGGGGGGESAKVGGKNRKDKKRHNLRMDIVNDSLALSMDDCYGYDYREAEFEDAIGSASLSQCCLSSSFSPSSIGSVSSFHDALQDALVMEACMQESFGVGPSPSVEISTAPPTRQQDTVTRRSSTTPAPAVGERVGEPKCDIESDRSGFVMFTDYEVFMTPSASPARRRPPLGLCKAFTYVWRRQCSDEEDDDDEEEEEEDDEENNSEDVTEDEFEYDDEECGDEDDDSVVFCEELDDNDDSNSSSGFEEKKVRFNMKPVVHVMRAWDFAYRQARKGDWEMAARDRERFRKRIDDLEPVLGPALQSNVRDKIYTERFSAQDTPTRLKKSEIA</sequence>
<feature type="compositionally biased region" description="Acidic residues" evidence="1">
    <location>
        <begin position="355"/>
        <end position="393"/>
    </location>
</feature>
<feature type="region of interest" description="Disordered" evidence="1">
    <location>
        <begin position="267"/>
        <end position="307"/>
    </location>
</feature>
<reference evidence="2" key="1">
    <citation type="submission" date="2024-04" db="UniProtKB">
        <authorList>
            <consortium name="EnsemblMetazoa"/>
        </authorList>
    </citation>
    <scope>IDENTIFICATION</scope>
    <source>
        <strain evidence="2">EBRO</strain>
    </source>
</reference>
<dbReference type="GO" id="GO:0034976">
    <property type="term" value="P:response to endoplasmic reticulum stress"/>
    <property type="evidence" value="ECO:0007669"/>
    <property type="project" value="TreeGrafter"/>
</dbReference>
<dbReference type="PANTHER" id="PTHR16489">
    <property type="entry name" value="GH11727P"/>
    <property type="match status" value="1"/>
</dbReference>
<name>A0AAG5D1S5_ANOAO</name>
<dbReference type="GO" id="GO:0000164">
    <property type="term" value="C:protein phosphatase type 1 complex"/>
    <property type="evidence" value="ECO:0007669"/>
    <property type="project" value="TreeGrafter"/>
</dbReference>
<evidence type="ECO:0000313" key="2">
    <source>
        <dbReference type="EnsemblMetazoa" id="ENSAATROPP004850"/>
    </source>
</evidence>